<organism evidence="1">
    <name type="scientific">Anguilla anguilla</name>
    <name type="common">European freshwater eel</name>
    <name type="synonym">Muraena anguilla</name>
    <dbReference type="NCBI Taxonomy" id="7936"/>
    <lineage>
        <taxon>Eukaryota</taxon>
        <taxon>Metazoa</taxon>
        <taxon>Chordata</taxon>
        <taxon>Craniata</taxon>
        <taxon>Vertebrata</taxon>
        <taxon>Euteleostomi</taxon>
        <taxon>Actinopterygii</taxon>
        <taxon>Neopterygii</taxon>
        <taxon>Teleostei</taxon>
        <taxon>Anguilliformes</taxon>
        <taxon>Anguillidae</taxon>
        <taxon>Anguilla</taxon>
    </lineage>
</organism>
<name>A0A0E9QE12_ANGAN</name>
<proteinExistence type="predicted"/>
<reference evidence="1" key="1">
    <citation type="submission" date="2014-11" db="EMBL/GenBank/DDBJ databases">
        <authorList>
            <person name="Amaro Gonzalez C."/>
        </authorList>
    </citation>
    <scope>NUCLEOTIDE SEQUENCE</scope>
</reference>
<dbReference type="EMBL" id="GBXM01094244">
    <property type="protein sequence ID" value="JAH14333.1"/>
    <property type="molecule type" value="Transcribed_RNA"/>
</dbReference>
<sequence length="14" mass="1464">MVSLSSTVLVLESV</sequence>
<evidence type="ECO:0000313" key="1">
    <source>
        <dbReference type="EMBL" id="JAH14333.1"/>
    </source>
</evidence>
<accession>A0A0E9QE12</accession>
<reference evidence="1" key="2">
    <citation type="journal article" date="2015" name="Fish Shellfish Immunol.">
        <title>Early steps in the European eel (Anguilla anguilla)-Vibrio vulnificus interaction in the gills: Role of the RtxA13 toxin.</title>
        <authorList>
            <person name="Callol A."/>
            <person name="Pajuelo D."/>
            <person name="Ebbesson L."/>
            <person name="Teles M."/>
            <person name="MacKenzie S."/>
            <person name="Amaro C."/>
        </authorList>
    </citation>
    <scope>NUCLEOTIDE SEQUENCE</scope>
</reference>
<protein>
    <submittedName>
        <fullName evidence="1">Uncharacterized protein</fullName>
    </submittedName>
</protein>